<gene>
    <name evidence="1" type="ordered locus">Gbro_2874</name>
</gene>
<name>D0L9S2_GORB4</name>
<evidence type="ECO:0000313" key="2">
    <source>
        <dbReference type="Proteomes" id="UP000001219"/>
    </source>
</evidence>
<dbReference type="STRING" id="526226.Gbro_2874"/>
<keyword evidence="2" id="KW-1185">Reference proteome</keyword>
<organism evidence="1 2">
    <name type="scientific">Gordonia bronchialis (strain ATCC 25592 / DSM 43247 / BCRC 13721 / JCM 3198 / KCTC 3076 / NBRC 16047 / NCTC 10667)</name>
    <name type="common">Rhodococcus bronchialis</name>
    <dbReference type="NCBI Taxonomy" id="526226"/>
    <lineage>
        <taxon>Bacteria</taxon>
        <taxon>Bacillati</taxon>
        <taxon>Actinomycetota</taxon>
        <taxon>Actinomycetes</taxon>
        <taxon>Mycobacteriales</taxon>
        <taxon>Gordoniaceae</taxon>
        <taxon>Gordonia</taxon>
    </lineage>
</organism>
<reference evidence="1 2" key="2">
    <citation type="journal article" date="2010" name="Stand. Genomic Sci.">
        <title>Complete genome sequence of Gordonia bronchialis type strain (3410).</title>
        <authorList>
            <person name="Ivanova N."/>
            <person name="Sikorski J."/>
            <person name="Jando M."/>
            <person name="Lapidus A."/>
            <person name="Nolan M."/>
            <person name="Lucas S."/>
            <person name="Del Rio T.G."/>
            <person name="Tice H."/>
            <person name="Copeland A."/>
            <person name="Cheng J.F."/>
            <person name="Chen F."/>
            <person name="Bruce D."/>
            <person name="Goodwin L."/>
            <person name="Pitluck S."/>
            <person name="Mavromatis K."/>
            <person name="Ovchinnikova G."/>
            <person name="Pati A."/>
            <person name="Chen A."/>
            <person name="Palaniappan K."/>
            <person name="Land M."/>
            <person name="Hauser L."/>
            <person name="Chang Y.J."/>
            <person name="Jeffries C.D."/>
            <person name="Chain P."/>
            <person name="Saunders E."/>
            <person name="Han C."/>
            <person name="Detter J.C."/>
            <person name="Brettin T."/>
            <person name="Rohde M."/>
            <person name="Goker M."/>
            <person name="Bristow J."/>
            <person name="Eisen J.A."/>
            <person name="Markowitz V."/>
            <person name="Hugenholtz P."/>
            <person name="Klenk H.P."/>
            <person name="Kyrpides N.C."/>
        </authorList>
    </citation>
    <scope>NUCLEOTIDE SEQUENCE [LARGE SCALE GENOMIC DNA]</scope>
    <source>
        <strain evidence="2">ATCC 25592 / DSM 43247 / BCRC 13721 / JCM 3198 / KCTC 3076 / NBRC 16047 / NCTC 10667</strain>
    </source>
</reference>
<dbReference type="Pfam" id="PF13563">
    <property type="entry name" value="2_5_RNA_ligase2"/>
    <property type="match status" value="1"/>
</dbReference>
<evidence type="ECO:0000313" key="1">
    <source>
        <dbReference type="EMBL" id="ACY22087.1"/>
    </source>
</evidence>
<dbReference type="Proteomes" id="UP000001219">
    <property type="component" value="Chromosome"/>
</dbReference>
<dbReference type="AlphaFoldDB" id="D0L9S2"/>
<reference evidence="2" key="1">
    <citation type="submission" date="2009-10" db="EMBL/GenBank/DDBJ databases">
        <title>The complete chromosome of Gordonia bronchialis DSM 43247.</title>
        <authorList>
            <consortium name="US DOE Joint Genome Institute (JGI-PGF)"/>
            <person name="Lucas S."/>
            <person name="Copeland A."/>
            <person name="Lapidus A."/>
            <person name="Glavina del Rio T."/>
            <person name="Dalin E."/>
            <person name="Tice H."/>
            <person name="Bruce D."/>
            <person name="Goodwin L."/>
            <person name="Pitluck S."/>
            <person name="Kyrpides N."/>
            <person name="Mavromatis K."/>
            <person name="Ivanova N."/>
            <person name="Ovchinnikova G."/>
            <person name="Saunders E."/>
            <person name="Brettin T."/>
            <person name="Detter J.C."/>
            <person name="Han C."/>
            <person name="Larimer F."/>
            <person name="Land M."/>
            <person name="Hauser L."/>
            <person name="Markowitz V."/>
            <person name="Cheng J.-F."/>
            <person name="Hugenholtz P."/>
            <person name="Woyke T."/>
            <person name="Wu D."/>
            <person name="Jando M."/>
            <person name="Schneider S."/>
            <person name="Goeker M."/>
            <person name="Klenk H.-P."/>
            <person name="Eisen J.A."/>
        </authorList>
    </citation>
    <scope>NUCLEOTIDE SEQUENCE [LARGE SCALE GENOMIC DNA]</scope>
    <source>
        <strain evidence="2">ATCC 25592 / DSM 43247 / BCRC 13721 / JCM 3198 / KCTC 3076 / NBRC 16047 / NCTC 10667</strain>
    </source>
</reference>
<dbReference type="OrthoDB" id="3397424at2"/>
<proteinExistence type="predicted"/>
<dbReference type="RefSeq" id="WP_012834603.1">
    <property type="nucleotide sequence ID" value="NC_013441.1"/>
</dbReference>
<dbReference type="KEGG" id="gbr:Gbro_2874"/>
<accession>D0L9S2</accession>
<evidence type="ECO:0008006" key="3">
    <source>
        <dbReference type="Google" id="ProtNLM"/>
    </source>
</evidence>
<dbReference type="InterPro" id="IPR009097">
    <property type="entry name" value="Cyclic_Pdiesterase"/>
</dbReference>
<dbReference type="HOGENOM" id="CLU_094015_2_0_11"/>
<sequence>MAHSIELLPDDETDALTRAQWRALVDADLPSAATIRSSTNRPHVTLVAAGRISASADTAILPVAQRLPIRARLGAPIVFGGGSHHTLARLVVPSSDLLSIHAQVARLAGPAMVDDAGAPTLFAHSAPGCWTPHITLARRLSGEQVAAALAVLATVDSREPAIVFDAVRRWDSDAKSEHVLPGRAC</sequence>
<protein>
    <recommendedName>
        <fullName evidence="3">2'-5' RNA ligase family protein</fullName>
    </recommendedName>
</protein>
<dbReference type="EMBL" id="CP001802">
    <property type="protein sequence ID" value="ACY22087.1"/>
    <property type="molecule type" value="Genomic_DNA"/>
</dbReference>
<dbReference type="eggNOG" id="COG1514">
    <property type="taxonomic scope" value="Bacteria"/>
</dbReference>
<dbReference type="SUPFAM" id="SSF55144">
    <property type="entry name" value="LigT-like"/>
    <property type="match status" value="1"/>
</dbReference>
<dbReference type="Gene3D" id="3.90.1140.10">
    <property type="entry name" value="Cyclic phosphodiesterase"/>
    <property type="match status" value="1"/>
</dbReference>